<dbReference type="PROSITE" id="PS00154">
    <property type="entry name" value="ATPASE_E1_E2"/>
    <property type="match status" value="1"/>
</dbReference>
<sequence length="653" mass="72108">MILTTDIEQAMSTELVPGDVIVIPANGMIMPCDAVLFRGTCIVNESMLTGESVPVTKTSLPSAGEEGARSYNMDEHKKHTLYCGTHVIQTRFYAGELVKAVVVRTGFSTEKGQLVRSILYPKPTDFKLYHDAYLFLLCLVGVAGIGFIYTIVLSIMNKVPAKTIIIESLDIVTITVPPALPAAMTAGIVYAQRRLKRIGIFCISPQRINMCGQLNVVCFDKTGTLTEDGLDLWGIHRAEDGSFCSPESEAAKDSLVNTTFVACMATCHSLTKIEGELSGDPLDLKMFSATGWILEEPTEEETALHNPIMPTVVRPPKHIAPESHQSNPLTQSMELSELSACEIGIVRQFPFSSALQRMSVVVRRLGVKHMDAFLKGAPEVVASLCRQHTIPQTFTETLEDYTRQGFRVIALAHRQLESKLSWHKVQSLSRDVIETNMEFLGLIIMQNKIKPETAGVLCELQRANIRTLMVTGDNMLTAISVARDCGMVRPHEKVIIADAVPPKDFQPASITWHYTENQAQAVKDNEVRTTHYHFAVSGKAFAVILEYFPQLVQKLVLRATVFARMAPDQKTQLVEVLQSMDYTVGMCGDGANDCGALKRAHSGISLSELEASVAKCILLIIQFISVILLYSVNRYLSFQIFSLCHLLGKHCVI</sequence>
<dbReference type="InterPro" id="IPR001757">
    <property type="entry name" value="P_typ_ATPase"/>
</dbReference>
<dbReference type="PANTHER" id="PTHR45630">
    <property type="entry name" value="CATION-TRANSPORTING ATPASE-RELATED"/>
    <property type="match status" value="1"/>
</dbReference>
<keyword evidence="11 13" id="KW-1133">Transmembrane helix</keyword>
<dbReference type="Gene3D" id="2.70.150.10">
    <property type="entry name" value="Calcium-transporting ATPase, cytoplasmic transduction domain A"/>
    <property type="match status" value="1"/>
</dbReference>
<dbReference type="SUPFAM" id="SSF81660">
    <property type="entry name" value="Metal cation-transporting ATPase, ATP-binding domain N"/>
    <property type="match status" value="1"/>
</dbReference>
<keyword evidence="16" id="KW-1185">Reference proteome</keyword>
<protein>
    <submittedName>
        <fullName evidence="15">ATPase 13A3</fullName>
    </submittedName>
</protein>
<gene>
    <name evidence="15" type="primary">ATP13A3</name>
</gene>
<dbReference type="SFLD" id="SFLDS00003">
    <property type="entry name" value="Haloacid_Dehalogenase"/>
    <property type="match status" value="1"/>
</dbReference>
<proteinExistence type="inferred from homology"/>
<dbReference type="NCBIfam" id="TIGR01657">
    <property type="entry name" value="P-ATPase-V"/>
    <property type="match status" value="1"/>
</dbReference>
<evidence type="ECO:0000256" key="10">
    <source>
        <dbReference type="ARBA" id="ARBA00022967"/>
    </source>
</evidence>
<feature type="domain" description="P-type ATPase A" evidence="14">
    <location>
        <begin position="8"/>
        <end position="118"/>
    </location>
</feature>
<keyword evidence="12 13" id="KW-0472">Membrane</keyword>
<dbReference type="InterPro" id="IPR006544">
    <property type="entry name" value="P-type_TPase_V"/>
</dbReference>
<dbReference type="GO" id="GO:0015203">
    <property type="term" value="F:polyamine transmembrane transporter activity"/>
    <property type="evidence" value="ECO:0007669"/>
    <property type="project" value="TreeGrafter"/>
</dbReference>
<dbReference type="NCBIfam" id="TIGR01494">
    <property type="entry name" value="ATPase_P-type"/>
    <property type="match status" value="2"/>
</dbReference>
<dbReference type="Gene3D" id="3.40.1110.10">
    <property type="entry name" value="Calcium-transporting ATPase, cytoplasmic domain N"/>
    <property type="match status" value="1"/>
</dbReference>
<dbReference type="Pfam" id="PF00122">
    <property type="entry name" value="E1-E2_ATPase"/>
    <property type="match status" value="1"/>
</dbReference>
<evidence type="ECO:0000256" key="3">
    <source>
        <dbReference type="ARBA" id="ARBA00022553"/>
    </source>
</evidence>
<dbReference type="InterPro" id="IPR023298">
    <property type="entry name" value="ATPase_P-typ_TM_dom_sf"/>
</dbReference>
<feature type="transmembrane region" description="Helical" evidence="13">
    <location>
        <begin position="132"/>
        <end position="156"/>
    </location>
</feature>
<evidence type="ECO:0000256" key="11">
    <source>
        <dbReference type="ARBA" id="ARBA00022989"/>
    </source>
</evidence>
<keyword evidence="10" id="KW-1278">Translocase</keyword>
<dbReference type="AlphaFoldDB" id="A0A669C9B9"/>
<reference evidence="15" key="2">
    <citation type="submission" date="2025-08" db="UniProtKB">
        <authorList>
            <consortium name="Ensembl"/>
        </authorList>
    </citation>
    <scope>IDENTIFICATION</scope>
</reference>
<evidence type="ECO:0000313" key="16">
    <source>
        <dbReference type="Proteomes" id="UP000005207"/>
    </source>
</evidence>
<dbReference type="Proteomes" id="UP000005207">
    <property type="component" value="Linkage group LG18"/>
</dbReference>
<dbReference type="GO" id="GO:0046872">
    <property type="term" value="F:metal ion binding"/>
    <property type="evidence" value="ECO:0007669"/>
    <property type="project" value="UniProtKB-KW"/>
</dbReference>
<dbReference type="SFLD" id="SFLDF00027">
    <property type="entry name" value="p-type_atpase"/>
    <property type="match status" value="1"/>
</dbReference>
<dbReference type="PRINTS" id="PR00119">
    <property type="entry name" value="CATATPASE"/>
</dbReference>
<keyword evidence="3" id="KW-0597">Phosphoprotein</keyword>
<dbReference type="SFLD" id="SFLDG00002">
    <property type="entry name" value="C1.7:_P-type_atpase_like"/>
    <property type="match status" value="1"/>
</dbReference>
<dbReference type="InterPro" id="IPR023214">
    <property type="entry name" value="HAD_sf"/>
</dbReference>
<keyword evidence="6" id="KW-0547">Nucleotide-binding</keyword>
<dbReference type="InterPro" id="IPR018303">
    <property type="entry name" value="ATPase_P-typ_P_site"/>
</dbReference>
<evidence type="ECO:0000259" key="14">
    <source>
        <dbReference type="Pfam" id="PF00122"/>
    </source>
</evidence>
<evidence type="ECO:0000256" key="4">
    <source>
        <dbReference type="ARBA" id="ARBA00022692"/>
    </source>
</evidence>
<dbReference type="GO" id="GO:0006874">
    <property type="term" value="P:intracellular calcium ion homeostasis"/>
    <property type="evidence" value="ECO:0007669"/>
    <property type="project" value="TreeGrafter"/>
</dbReference>
<dbReference type="InterPro" id="IPR036412">
    <property type="entry name" value="HAD-like_sf"/>
</dbReference>
<evidence type="ECO:0000256" key="12">
    <source>
        <dbReference type="ARBA" id="ARBA00023136"/>
    </source>
</evidence>
<dbReference type="GO" id="GO:0005524">
    <property type="term" value="F:ATP binding"/>
    <property type="evidence" value="ECO:0007669"/>
    <property type="project" value="UniProtKB-KW"/>
</dbReference>
<comment type="similarity">
    <text evidence="2">Belongs to the cation transport ATPase (P-type) (TC 3.A.3) family. Type V subfamily.</text>
</comment>
<dbReference type="SUPFAM" id="SSF81653">
    <property type="entry name" value="Calcium ATPase, transduction domain A"/>
    <property type="match status" value="1"/>
</dbReference>
<dbReference type="Ensembl" id="ENSONIT00000076401.1">
    <property type="protein sequence ID" value="ENSONIP00000044059.1"/>
    <property type="gene ID" value="ENSONIG00000010633.2"/>
</dbReference>
<dbReference type="GO" id="GO:0019829">
    <property type="term" value="F:ATPase-coupled monoatomic cation transmembrane transporter activity"/>
    <property type="evidence" value="ECO:0007669"/>
    <property type="project" value="TreeGrafter"/>
</dbReference>
<dbReference type="SUPFAM" id="SSF56784">
    <property type="entry name" value="HAD-like"/>
    <property type="match status" value="1"/>
</dbReference>
<dbReference type="GeneTree" id="ENSGT00940000155941"/>
<reference evidence="16" key="1">
    <citation type="submission" date="2012-01" db="EMBL/GenBank/DDBJ databases">
        <title>The Genome Sequence of Oreochromis niloticus (Nile Tilapia).</title>
        <authorList>
            <consortium name="Broad Institute Genome Assembly Team"/>
            <consortium name="Broad Institute Sequencing Platform"/>
            <person name="Di Palma F."/>
            <person name="Johnson J."/>
            <person name="Lander E.S."/>
            <person name="Lindblad-Toh K."/>
        </authorList>
    </citation>
    <scope>NUCLEOTIDE SEQUENCE [LARGE SCALE GENOMIC DNA]</scope>
</reference>
<keyword evidence="8" id="KW-0067">ATP-binding</keyword>
<dbReference type="InterPro" id="IPR059000">
    <property type="entry name" value="ATPase_P-type_domA"/>
</dbReference>
<dbReference type="GO" id="GO:0016887">
    <property type="term" value="F:ATP hydrolysis activity"/>
    <property type="evidence" value="ECO:0007669"/>
    <property type="project" value="InterPro"/>
</dbReference>
<keyword evidence="4 13" id="KW-0812">Transmembrane</keyword>
<dbReference type="Pfam" id="PF13246">
    <property type="entry name" value="Cation_ATPase"/>
    <property type="match status" value="1"/>
</dbReference>
<accession>A0A669C9B9</accession>
<dbReference type="PANTHER" id="PTHR45630:SF12">
    <property type="entry name" value="POLYAMINE-TRANSPORTING ATPASE 13A3"/>
    <property type="match status" value="1"/>
</dbReference>
<keyword evidence="7" id="KW-0967">Endosome</keyword>
<evidence type="ECO:0000256" key="1">
    <source>
        <dbReference type="ARBA" id="ARBA00004107"/>
    </source>
</evidence>
<comment type="subcellular location">
    <subcellularLocation>
        <location evidence="1">Late endosome membrane</location>
        <topology evidence="1">Multi-pass membrane protein</topology>
    </subcellularLocation>
</comment>
<reference evidence="15" key="3">
    <citation type="submission" date="2025-09" db="UniProtKB">
        <authorList>
            <consortium name="Ensembl"/>
        </authorList>
    </citation>
    <scope>IDENTIFICATION</scope>
</reference>
<evidence type="ECO:0000256" key="9">
    <source>
        <dbReference type="ARBA" id="ARBA00022842"/>
    </source>
</evidence>
<evidence type="ECO:0000256" key="6">
    <source>
        <dbReference type="ARBA" id="ARBA00022741"/>
    </source>
</evidence>
<dbReference type="FunFam" id="3.40.50.1000:FF:000045">
    <property type="entry name" value="Cation-transporting ATPase"/>
    <property type="match status" value="1"/>
</dbReference>
<dbReference type="InterPro" id="IPR044492">
    <property type="entry name" value="P_typ_ATPase_HD_dom"/>
</dbReference>
<dbReference type="InterPro" id="IPR008250">
    <property type="entry name" value="ATPase_P-typ_transduc_dom_A_sf"/>
</dbReference>
<evidence type="ECO:0000256" key="5">
    <source>
        <dbReference type="ARBA" id="ARBA00022723"/>
    </source>
</evidence>
<evidence type="ECO:0000256" key="7">
    <source>
        <dbReference type="ARBA" id="ARBA00022753"/>
    </source>
</evidence>
<dbReference type="FunFam" id="1.20.1110.10:FF:000023">
    <property type="entry name" value="Cation-transporting ATPase"/>
    <property type="match status" value="1"/>
</dbReference>
<keyword evidence="5" id="KW-0479">Metal-binding</keyword>
<dbReference type="Gene3D" id="3.40.50.1000">
    <property type="entry name" value="HAD superfamily/HAD-like"/>
    <property type="match status" value="1"/>
</dbReference>
<dbReference type="GO" id="GO:0031902">
    <property type="term" value="C:late endosome membrane"/>
    <property type="evidence" value="ECO:0007669"/>
    <property type="project" value="UniProtKB-SubCell"/>
</dbReference>
<keyword evidence="9" id="KW-0460">Magnesium</keyword>
<name>A0A669C9B9_ORENI</name>
<dbReference type="SUPFAM" id="SSF81665">
    <property type="entry name" value="Calcium ATPase, transmembrane domain M"/>
    <property type="match status" value="1"/>
</dbReference>
<evidence type="ECO:0000313" key="15">
    <source>
        <dbReference type="Ensembl" id="ENSONIP00000044059.1"/>
    </source>
</evidence>
<evidence type="ECO:0000256" key="2">
    <source>
        <dbReference type="ARBA" id="ARBA00006000"/>
    </source>
</evidence>
<dbReference type="GO" id="GO:0140358">
    <property type="term" value="F:P-type transmembrane transporter activity"/>
    <property type="evidence" value="ECO:0007669"/>
    <property type="project" value="InterPro"/>
</dbReference>
<organism evidence="15 16">
    <name type="scientific">Oreochromis niloticus</name>
    <name type="common">Nile tilapia</name>
    <name type="synonym">Tilapia nilotica</name>
    <dbReference type="NCBI Taxonomy" id="8128"/>
    <lineage>
        <taxon>Eukaryota</taxon>
        <taxon>Metazoa</taxon>
        <taxon>Chordata</taxon>
        <taxon>Craniata</taxon>
        <taxon>Vertebrata</taxon>
        <taxon>Euteleostomi</taxon>
        <taxon>Actinopterygii</taxon>
        <taxon>Neopterygii</taxon>
        <taxon>Teleostei</taxon>
        <taxon>Neoteleostei</taxon>
        <taxon>Acanthomorphata</taxon>
        <taxon>Ovalentaria</taxon>
        <taxon>Cichlomorphae</taxon>
        <taxon>Cichliformes</taxon>
        <taxon>Cichlidae</taxon>
        <taxon>African cichlids</taxon>
        <taxon>Pseudocrenilabrinae</taxon>
        <taxon>Oreochromini</taxon>
        <taxon>Oreochromis</taxon>
    </lineage>
</organism>
<dbReference type="InterPro" id="IPR023299">
    <property type="entry name" value="ATPase_P-typ_cyto_dom_N"/>
</dbReference>
<evidence type="ECO:0000256" key="13">
    <source>
        <dbReference type="SAM" id="Phobius"/>
    </source>
</evidence>
<dbReference type="FunFam" id="3.40.1110.10:FF:000026">
    <property type="entry name" value="Cation-transporting ATPase"/>
    <property type="match status" value="1"/>
</dbReference>
<evidence type="ECO:0000256" key="8">
    <source>
        <dbReference type="ARBA" id="ARBA00022840"/>
    </source>
</evidence>